<dbReference type="GO" id="GO:0010420">
    <property type="term" value="F:polyprenyldihydroxybenzoate methyltransferase activity"/>
    <property type="evidence" value="ECO:0007669"/>
    <property type="project" value="TreeGrafter"/>
</dbReference>
<reference evidence="4 5" key="1">
    <citation type="submission" date="2016-08" db="EMBL/GenBank/DDBJ databases">
        <authorList>
            <consortium name="Pathogen Informatics"/>
        </authorList>
    </citation>
    <scope>NUCLEOTIDE SEQUENCE [LARGE SCALE GENOMIC DNA]</scope>
    <source>
        <strain evidence="4 5">DS</strain>
    </source>
</reference>
<accession>A0A1C6Y8D9</accession>
<organism evidence="4 5">
    <name type="scientific">Plasmodium chabaudi adami</name>
    <dbReference type="NCBI Taxonomy" id="5826"/>
    <lineage>
        <taxon>Eukaryota</taxon>
        <taxon>Sar</taxon>
        <taxon>Alveolata</taxon>
        <taxon>Apicomplexa</taxon>
        <taxon>Aconoidasida</taxon>
        <taxon>Haemosporida</taxon>
        <taxon>Plasmodiidae</taxon>
        <taxon>Plasmodium</taxon>
        <taxon>Plasmodium (Vinckeia)</taxon>
    </lineage>
</organism>
<proteinExistence type="predicted"/>
<dbReference type="GO" id="GO:0061542">
    <property type="term" value="F:3-demethylubiquinol 3-O-methyltransferase activity"/>
    <property type="evidence" value="ECO:0007669"/>
    <property type="project" value="UniProtKB-EC"/>
</dbReference>
<evidence type="ECO:0000256" key="2">
    <source>
        <dbReference type="ARBA" id="ARBA00022679"/>
    </source>
</evidence>
<evidence type="ECO:0000256" key="1">
    <source>
        <dbReference type="ARBA" id="ARBA00022603"/>
    </source>
</evidence>
<dbReference type="Gene3D" id="3.40.50.150">
    <property type="entry name" value="Vaccinia Virus protein VP39"/>
    <property type="match status" value="1"/>
</dbReference>
<dbReference type="EC" id="2.1.1.64" evidence="4"/>
<dbReference type="EMBL" id="LT608186">
    <property type="protein sequence ID" value="SCM19518.1"/>
    <property type="molecule type" value="Genomic_DNA"/>
</dbReference>
<evidence type="ECO:0000313" key="4">
    <source>
        <dbReference type="EMBL" id="SCM19518.1"/>
    </source>
</evidence>
<dbReference type="PANTHER" id="PTHR43464">
    <property type="entry name" value="METHYLTRANSFERASE"/>
    <property type="match status" value="1"/>
</dbReference>
<dbReference type="GO" id="GO:0005739">
    <property type="term" value="C:mitochondrion"/>
    <property type="evidence" value="ECO:0007669"/>
    <property type="project" value="TreeGrafter"/>
</dbReference>
<gene>
    <name evidence="4" type="primary">COQ3</name>
    <name evidence="4" type="ORF">PCHDS_000114700</name>
</gene>
<dbReference type="AlphaFoldDB" id="A0A1C6Y8D9"/>
<dbReference type="SUPFAM" id="SSF53335">
    <property type="entry name" value="S-adenosyl-L-methionine-dependent methyltransferases"/>
    <property type="match status" value="1"/>
</dbReference>
<dbReference type="PANTHER" id="PTHR43464:SF19">
    <property type="entry name" value="UBIQUINONE BIOSYNTHESIS O-METHYLTRANSFERASE, MITOCHONDRIAL"/>
    <property type="match status" value="1"/>
</dbReference>
<dbReference type="GO" id="GO:0032259">
    <property type="term" value="P:methylation"/>
    <property type="evidence" value="ECO:0007669"/>
    <property type="project" value="UniProtKB-KW"/>
</dbReference>
<evidence type="ECO:0000313" key="5">
    <source>
        <dbReference type="Proteomes" id="UP000507536"/>
    </source>
</evidence>
<dbReference type="Pfam" id="PF13489">
    <property type="entry name" value="Methyltransf_23"/>
    <property type="match status" value="1"/>
</dbReference>
<sequence length="360" mass="42820">MNRLVIYCKKYCGVEKSFISGFRFYSNKTYDEKEVNFFDNLNEKWWGEKGYENKCSIKNFQNILNRIVGKDTYSLHDYNKHRFDFILKNYEFLFYEKIKKEQSQININILDVGCGGGILCEYIQNNIFYFLLKHVNNSKLKQINVNIEGIDVSSKLIELSKKRLNERKKNNNNNICYDLENETHINEYEQTGVCTDINQESEKNIYTINKTIVNINLNYKNCDISDLVYSNNETNKYDIIISSEVIEHIPNNKKDHFIKCISKICNPMSLVVLTTINKNILSYLYSIVLAEHITGMIKKGTHNYDYFIEENELNNVCKQFELYNLNTEYVMYMPVIRNYFKTRKLKLLYMSSFVYKNNKE</sequence>
<keyword evidence="2 4" id="KW-0808">Transferase</keyword>
<keyword evidence="3" id="KW-0949">S-adenosyl-L-methionine</keyword>
<keyword evidence="1 4" id="KW-0489">Methyltransferase</keyword>
<evidence type="ECO:0000256" key="3">
    <source>
        <dbReference type="ARBA" id="ARBA00022691"/>
    </source>
</evidence>
<keyword evidence="4" id="KW-0830">Ubiquinone</keyword>
<protein>
    <submittedName>
        <fullName evidence="4">3-demethylubiquinone-9 3-methyltransferase, putative</fullName>
        <ecNumber evidence="4">2.1.1.64</ecNumber>
    </submittedName>
</protein>
<dbReference type="Proteomes" id="UP000507536">
    <property type="component" value="Chromosome 6"/>
</dbReference>
<name>A0A1C6Y8D9_PLACE</name>
<dbReference type="InterPro" id="IPR029063">
    <property type="entry name" value="SAM-dependent_MTases_sf"/>
</dbReference>